<keyword evidence="11 21" id="KW-0472">Membrane</keyword>
<evidence type="ECO:0000256" key="17">
    <source>
        <dbReference type="ARBA" id="ARBA00041185"/>
    </source>
</evidence>
<gene>
    <name evidence="22" type="primary">ftsW</name>
    <name evidence="22" type="ORF">SIID45300_02634</name>
</gene>
<dbReference type="NCBIfam" id="TIGR02614">
    <property type="entry name" value="ftsW"/>
    <property type="match status" value="1"/>
</dbReference>
<dbReference type="RefSeq" id="WP_420905965.1">
    <property type="nucleotide sequence ID" value="NZ_BAAFGK010000004.1"/>
</dbReference>
<sequence>MSSSKPSTPWREKYAEENKGLGHIDLWLAGTAFVLLLVGLVMVYSASTPIALKKYDDSTHYALRNAVFALAGLAAMAWLSRLPIATIRALSRTAFWVLIFLLVLVFVPGIGMEGGGARRWINLRLFTLQPSEPFKVTLILYVAHLLALEPQRVRYFKEGLLPLLGLFGLGAVLLMAEPDFGATLICGMVVVTVIFIAGMPLSWITAVAGAAIPLAAAGVIMAPYRFRRVTSFLDPWDDPLNSDFQLAQSLISFGSGGVMGAGLGEGQQKQFYLPEAHTDFIFAVIGEELGLIWILVIIALFALLVWRAMLIARMSDDLFVRLSSAGLTTLIASQAIANMAVVMGLLPPKGLTLPLVSYGGSSMVITLSSIGLLLAFSRTLPAQNRGGATSRDGPSG</sequence>
<feature type="transmembrane region" description="Helical" evidence="21">
    <location>
        <begin position="206"/>
        <end position="226"/>
    </location>
</feature>
<evidence type="ECO:0000256" key="10">
    <source>
        <dbReference type="ARBA" id="ARBA00022989"/>
    </source>
</evidence>
<organism evidence="22 23">
    <name type="scientific">Candidatus Magnetaquiglobus chichijimensis</name>
    <dbReference type="NCBI Taxonomy" id="3141448"/>
    <lineage>
        <taxon>Bacteria</taxon>
        <taxon>Pseudomonadati</taxon>
        <taxon>Pseudomonadota</taxon>
        <taxon>Magnetococcia</taxon>
        <taxon>Magnetococcales</taxon>
        <taxon>Candidatus Magnetaquicoccaceae</taxon>
        <taxon>Candidatus Magnetaquiglobus</taxon>
    </lineage>
</organism>
<dbReference type="Proteomes" id="UP001628193">
    <property type="component" value="Unassembled WGS sequence"/>
</dbReference>
<comment type="caution">
    <text evidence="22">The sequence shown here is derived from an EMBL/GenBank/DDBJ whole genome shotgun (WGS) entry which is preliminary data.</text>
</comment>
<name>A0ABQ0CBM6_9PROT</name>
<dbReference type="EMBL" id="BAAFGK010000004">
    <property type="protein sequence ID" value="GAB0058287.1"/>
    <property type="molecule type" value="Genomic_DNA"/>
</dbReference>
<feature type="transmembrane region" description="Helical" evidence="21">
    <location>
        <begin position="355"/>
        <end position="376"/>
    </location>
</feature>
<keyword evidence="9" id="KW-0573">Peptidoglycan synthesis</keyword>
<dbReference type="Pfam" id="PF01098">
    <property type="entry name" value="FTSW_RODA_SPOVE"/>
    <property type="match status" value="1"/>
</dbReference>
<feature type="transmembrane region" description="Helical" evidence="21">
    <location>
        <begin position="182"/>
        <end position="199"/>
    </location>
</feature>
<keyword evidence="10 21" id="KW-1133">Transmembrane helix</keyword>
<dbReference type="InterPro" id="IPR013437">
    <property type="entry name" value="FtsW"/>
</dbReference>
<feature type="transmembrane region" description="Helical" evidence="21">
    <location>
        <begin position="318"/>
        <end position="343"/>
    </location>
</feature>
<keyword evidence="5 22" id="KW-0328">Glycosyltransferase</keyword>
<evidence type="ECO:0000256" key="20">
    <source>
        <dbReference type="ARBA" id="ARBA00049902"/>
    </source>
</evidence>
<dbReference type="InterPro" id="IPR018365">
    <property type="entry name" value="Cell_cycle_FtsW-rel_CS"/>
</dbReference>
<evidence type="ECO:0000256" key="11">
    <source>
        <dbReference type="ARBA" id="ARBA00023136"/>
    </source>
</evidence>
<comment type="similarity">
    <text evidence="16">Belongs to the SEDS family. FtsW subfamily.</text>
</comment>
<keyword evidence="13" id="KW-0961">Cell wall biogenesis/degradation</keyword>
<keyword evidence="7 21" id="KW-0812">Transmembrane</keyword>
<evidence type="ECO:0000256" key="5">
    <source>
        <dbReference type="ARBA" id="ARBA00022676"/>
    </source>
</evidence>
<dbReference type="PANTHER" id="PTHR30474">
    <property type="entry name" value="CELL CYCLE PROTEIN"/>
    <property type="match status" value="1"/>
</dbReference>
<feature type="transmembrane region" description="Helical" evidence="21">
    <location>
        <begin position="280"/>
        <end position="306"/>
    </location>
</feature>
<evidence type="ECO:0000256" key="4">
    <source>
        <dbReference type="ARBA" id="ARBA00022618"/>
    </source>
</evidence>
<evidence type="ECO:0000256" key="9">
    <source>
        <dbReference type="ARBA" id="ARBA00022984"/>
    </source>
</evidence>
<evidence type="ECO:0000256" key="6">
    <source>
        <dbReference type="ARBA" id="ARBA00022679"/>
    </source>
</evidence>
<keyword evidence="6 22" id="KW-0808">Transferase</keyword>
<dbReference type="PANTHER" id="PTHR30474:SF2">
    <property type="entry name" value="PEPTIDOGLYCAN GLYCOSYLTRANSFERASE FTSW-RELATED"/>
    <property type="match status" value="1"/>
</dbReference>
<dbReference type="PROSITE" id="PS00428">
    <property type="entry name" value="FTSW_RODA_SPOVE"/>
    <property type="match status" value="1"/>
</dbReference>
<evidence type="ECO:0000313" key="23">
    <source>
        <dbReference type="Proteomes" id="UP001628193"/>
    </source>
</evidence>
<dbReference type="InterPro" id="IPR001182">
    <property type="entry name" value="FtsW/RodA"/>
</dbReference>
<evidence type="ECO:0000256" key="12">
    <source>
        <dbReference type="ARBA" id="ARBA00023306"/>
    </source>
</evidence>
<evidence type="ECO:0000256" key="8">
    <source>
        <dbReference type="ARBA" id="ARBA00022960"/>
    </source>
</evidence>
<proteinExistence type="inferred from homology"/>
<keyword evidence="23" id="KW-1185">Reference proteome</keyword>
<protein>
    <recommendedName>
        <fullName evidence="17">Probable peptidoglycan glycosyltransferase FtsW</fullName>
        <ecNumber evidence="19">2.4.99.28</ecNumber>
    </recommendedName>
    <alternativeName>
        <fullName evidence="18">Cell division protein FtsW</fullName>
    </alternativeName>
    <alternativeName>
        <fullName evidence="15">Cell wall polymerase</fullName>
    </alternativeName>
    <alternativeName>
        <fullName evidence="14">Peptidoglycan polymerase</fullName>
    </alternativeName>
</protein>
<evidence type="ECO:0000256" key="2">
    <source>
        <dbReference type="ARBA" id="ARBA00004752"/>
    </source>
</evidence>
<evidence type="ECO:0000256" key="21">
    <source>
        <dbReference type="SAM" id="Phobius"/>
    </source>
</evidence>
<evidence type="ECO:0000256" key="15">
    <source>
        <dbReference type="ARBA" id="ARBA00033270"/>
    </source>
</evidence>
<keyword evidence="4" id="KW-0132">Cell division</keyword>
<keyword evidence="3" id="KW-1003">Cell membrane</keyword>
<comment type="pathway">
    <text evidence="2">Cell wall biogenesis; peptidoglycan biosynthesis.</text>
</comment>
<dbReference type="EC" id="2.4.99.28" evidence="19"/>
<evidence type="ECO:0000256" key="16">
    <source>
        <dbReference type="ARBA" id="ARBA00038053"/>
    </source>
</evidence>
<evidence type="ECO:0000256" key="7">
    <source>
        <dbReference type="ARBA" id="ARBA00022692"/>
    </source>
</evidence>
<accession>A0ABQ0CBM6</accession>
<keyword evidence="12" id="KW-0131">Cell cycle</keyword>
<comment type="subcellular location">
    <subcellularLocation>
        <location evidence="1">Cell membrane</location>
        <topology evidence="1">Multi-pass membrane protein</topology>
    </subcellularLocation>
</comment>
<evidence type="ECO:0000256" key="14">
    <source>
        <dbReference type="ARBA" id="ARBA00032370"/>
    </source>
</evidence>
<reference evidence="22 23" key="1">
    <citation type="submission" date="2024-09" db="EMBL/GenBank/DDBJ databases">
        <title>Draft genome sequence of Candidatus Magnetaquicoccaceae bacterium FCR-1.</title>
        <authorList>
            <person name="Shimoshige H."/>
            <person name="Shimamura S."/>
            <person name="Taoka A."/>
            <person name="Kobayashi H."/>
            <person name="Maekawa T."/>
        </authorList>
    </citation>
    <scope>NUCLEOTIDE SEQUENCE [LARGE SCALE GENOMIC DNA]</scope>
    <source>
        <strain evidence="22 23">FCR-1</strain>
    </source>
</reference>
<evidence type="ECO:0000256" key="13">
    <source>
        <dbReference type="ARBA" id="ARBA00023316"/>
    </source>
</evidence>
<comment type="catalytic activity">
    <reaction evidence="20">
        <text>[GlcNAc-(1-&gt;4)-Mur2Ac(oyl-L-Ala-gamma-D-Glu-L-Lys-D-Ala-D-Ala)](n)-di-trans,octa-cis-undecaprenyl diphosphate + beta-D-GlcNAc-(1-&gt;4)-Mur2Ac(oyl-L-Ala-gamma-D-Glu-L-Lys-D-Ala-D-Ala)-di-trans,octa-cis-undecaprenyl diphosphate = [GlcNAc-(1-&gt;4)-Mur2Ac(oyl-L-Ala-gamma-D-Glu-L-Lys-D-Ala-D-Ala)](n+1)-di-trans,octa-cis-undecaprenyl diphosphate + di-trans,octa-cis-undecaprenyl diphosphate + H(+)</text>
        <dbReference type="Rhea" id="RHEA:23708"/>
        <dbReference type="Rhea" id="RHEA-COMP:9602"/>
        <dbReference type="Rhea" id="RHEA-COMP:9603"/>
        <dbReference type="ChEBI" id="CHEBI:15378"/>
        <dbReference type="ChEBI" id="CHEBI:58405"/>
        <dbReference type="ChEBI" id="CHEBI:60033"/>
        <dbReference type="ChEBI" id="CHEBI:78435"/>
        <dbReference type="EC" id="2.4.99.28"/>
    </reaction>
</comment>
<evidence type="ECO:0000256" key="18">
    <source>
        <dbReference type="ARBA" id="ARBA00041418"/>
    </source>
</evidence>
<dbReference type="GO" id="GO:0008955">
    <property type="term" value="F:peptidoglycan glycosyltransferase activity"/>
    <property type="evidence" value="ECO:0007669"/>
    <property type="project" value="UniProtKB-EC"/>
</dbReference>
<feature type="transmembrane region" description="Helical" evidence="21">
    <location>
        <begin position="94"/>
        <end position="112"/>
    </location>
</feature>
<feature type="transmembrane region" description="Helical" evidence="21">
    <location>
        <begin position="62"/>
        <end position="82"/>
    </location>
</feature>
<evidence type="ECO:0000256" key="3">
    <source>
        <dbReference type="ARBA" id="ARBA00022475"/>
    </source>
</evidence>
<feature type="transmembrane region" description="Helical" evidence="21">
    <location>
        <begin position="160"/>
        <end position="176"/>
    </location>
</feature>
<keyword evidence="8" id="KW-0133">Cell shape</keyword>
<evidence type="ECO:0000313" key="22">
    <source>
        <dbReference type="EMBL" id="GAB0058287.1"/>
    </source>
</evidence>
<evidence type="ECO:0000256" key="1">
    <source>
        <dbReference type="ARBA" id="ARBA00004651"/>
    </source>
</evidence>
<feature type="transmembrane region" description="Helical" evidence="21">
    <location>
        <begin position="21"/>
        <end position="42"/>
    </location>
</feature>
<evidence type="ECO:0000256" key="19">
    <source>
        <dbReference type="ARBA" id="ARBA00044770"/>
    </source>
</evidence>